<dbReference type="InterPro" id="IPR027417">
    <property type="entry name" value="P-loop_NTPase"/>
</dbReference>
<feature type="signal peptide" evidence="5">
    <location>
        <begin position="1"/>
        <end position="30"/>
    </location>
</feature>
<feature type="transmembrane region" description="Helical" evidence="4">
    <location>
        <begin position="837"/>
        <end position="864"/>
    </location>
</feature>
<dbReference type="InterPro" id="IPR010488">
    <property type="entry name" value="Zeta_toxin_domain"/>
</dbReference>
<evidence type="ECO:0000313" key="7">
    <source>
        <dbReference type="EMBL" id="CAK9092721.1"/>
    </source>
</evidence>
<comment type="caution">
    <text evidence="7">The sequence shown here is derived from an EMBL/GenBank/DDBJ whole genome shotgun (WGS) entry which is preliminary data.</text>
</comment>
<dbReference type="Proteomes" id="UP001642484">
    <property type="component" value="Unassembled WGS sequence"/>
</dbReference>
<feature type="compositionally biased region" description="Basic residues" evidence="3">
    <location>
        <begin position="1414"/>
        <end position="1423"/>
    </location>
</feature>
<protein>
    <recommendedName>
        <fullName evidence="6">Zeta toxin domain-containing protein</fullName>
    </recommendedName>
</protein>
<feature type="transmembrane region" description="Helical" evidence="4">
    <location>
        <begin position="982"/>
        <end position="999"/>
    </location>
</feature>
<dbReference type="EMBL" id="CAXAMN010025117">
    <property type="protein sequence ID" value="CAK9092721.1"/>
    <property type="molecule type" value="Genomic_DNA"/>
</dbReference>
<feature type="transmembrane region" description="Helical" evidence="4">
    <location>
        <begin position="1254"/>
        <end position="1270"/>
    </location>
</feature>
<dbReference type="Pfam" id="PF06414">
    <property type="entry name" value="Zeta_toxin"/>
    <property type="match status" value="1"/>
</dbReference>
<sequence>QLCNGFLNSMQMLLFRHGFLALLLLDLCVAWVGPKLEGPAGEQLMEWIQHQRSSQLFCQLMRQRHSCTLTETGGVYCEERGECLKNCAACTQEKVEELLEKAKKDIAKLKETASGPKPLAVFVLGAVASGKSSFIKKKLSQELKVADFAASAVHVNADELRGAVLGSYEVYAAVSSNAEMDLGPVNQAAQQLRREIQELVRRERVNYLADSITMPWKVAETFQESFTIQIFYLSLPGVTNEAKAEEGQKRLDARVQQGGHKSRCYPEQIRRSQASAEALEKENMKVSWLESRDGDFFQGAPLRSPCTDIWWPSGLSPLDREREAIGFLKRIFLNDGSSQPVELPTPDLQGVLRLDPGFSVTVDSQRGFVKHIAMKKKTDTNITYLNCALHHFPNLLRLILDGSELSGRLAELELPRQTERLHLRYCPQVAVQLQDLKRFQQLKVVKLEGSNVSGSLEALNFTHLTYVDLRGHVKGNLSNLAFSSNLIGFWAQFTKVSGDINALVRNNLKLEYLDLRESQVSGSINDEWKESGQSLKELRLSGSQVNFQMSDPPVGDKKPQMAFPKLTILDLSRCPLNMDVWKLLLPLSYNHQLVWMVARKTGLWGEVKDMKQWQNFPLQFHFKILDLAYNRIENLSGDPLSGCTYKLRGNPLKEINPKYFQWPSGLDLRDSNFTYDKIDKDFDTFLQVDQNSMTAVDKNLVEGWECRGVQPRSGKSGCKLWVTGETFAPERLCRCSAGWAGQGTVCDECVRPLEPDAGSRCCLCPPNQRLARPESQPDGAHQCYRCHGKGCLHQNCENRNDCSKGYKGTLCSYCADDYYWSAGICKECHVKRSQASWAPLIVLKYLGLALLVASLTFVVVHFAARKGDPKSKFDQGLRSAELMEQALLLLTFLQLMKTVNSVNAIDHLNGEDEGEDTDHVGSALWKVIQLRIGDVLDYCFRPECDLGYIAGHQLERLSSAFLLPFLCVLVLSAGACRGSPFYALRFCIIVVSALFPGTIEVTLSNLICIDADEGKLPLEEMSFLRGMPFVKCDDWSEYHYLQVTMRLAVLVNAVFLPGALLALGWSINRQVAPFWSSCSWQKPSFGLDASFEAITLRFDASGVKREGRESLGAALSPLLWTETSYLRICMASHLACLAEAVASAEPLQVEMMAPEDGKESMTFTCSATDQWRRLTVQQQEHCLRDARSYAIGLSETFLYRHVARAALMEGNLESLWLGARNTFERFSVSDPLLFVGLSQVAVAAITALCVKKDLATLGTTFLLLAIGLFRGKPFGSRSRNQLGFICYLSLAAFSFVLYLFGKGRHTWAIFLIVPLGFFLHLQMMQGDVMLQAYKLLEDLPNTEQRAWTRSARLFHVTPVVWHSETTKSWVRRLFETYRHHARTLTVKGGGLLLRLEDLLLRGLRRLLSARSRSAQRRVRRSRQPRRDPRESGVELGPVPAHW</sequence>
<accession>A0ABP0R019</accession>
<dbReference type="Gene3D" id="3.80.10.10">
    <property type="entry name" value="Ribonuclease Inhibitor"/>
    <property type="match status" value="1"/>
</dbReference>
<keyword evidence="4" id="KW-0472">Membrane</keyword>
<feature type="non-terminal residue" evidence="7">
    <location>
        <position position="1"/>
    </location>
</feature>
<keyword evidence="2" id="KW-0067">ATP-binding</keyword>
<dbReference type="InterPro" id="IPR051824">
    <property type="entry name" value="LRR_Rcpt-Like_S/T_Kinase"/>
</dbReference>
<keyword evidence="4" id="KW-0812">Transmembrane</keyword>
<feature type="transmembrane region" description="Helical" evidence="4">
    <location>
        <begin position="1307"/>
        <end position="1324"/>
    </location>
</feature>
<keyword evidence="4" id="KW-1133">Transmembrane helix</keyword>
<keyword evidence="8" id="KW-1185">Reference proteome</keyword>
<feature type="chain" id="PRO_5047239408" description="Zeta toxin domain-containing protein" evidence="5">
    <location>
        <begin position="31"/>
        <end position="1442"/>
    </location>
</feature>
<feature type="domain" description="Zeta toxin" evidence="6">
    <location>
        <begin position="107"/>
        <end position="273"/>
    </location>
</feature>
<dbReference type="InterPro" id="IPR032675">
    <property type="entry name" value="LRR_dom_sf"/>
</dbReference>
<dbReference type="Gene3D" id="3.40.50.300">
    <property type="entry name" value="P-loop containing nucleotide triphosphate hydrolases"/>
    <property type="match status" value="1"/>
</dbReference>
<evidence type="ECO:0000313" key="8">
    <source>
        <dbReference type="Proteomes" id="UP001642484"/>
    </source>
</evidence>
<proteinExistence type="predicted"/>
<reference evidence="7 8" key="1">
    <citation type="submission" date="2024-02" db="EMBL/GenBank/DDBJ databases">
        <authorList>
            <person name="Chen Y."/>
            <person name="Shah S."/>
            <person name="Dougan E. K."/>
            <person name="Thang M."/>
            <person name="Chan C."/>
        </authorList>
    </citation>
    <scope>NUCLEOTIDE SEQUENCE [LARGE SCALE GENOMIC DNA]</scope>
</reference>
<name>A0ABP0R019_9DINO</name>
<organism evidence="7 8">
    <name type="scientific">Durusdinium trenchii</name>
    <dbReference type="NCBI Taxonomy" id="1381693"/>
    <lineage>
        <taxon>Eukaryota</taxon>
        <taxon>Sar</taxon>
        <taxon>Alveolata</taxon>
        <taxon>Dinophyceae</taxon>
        <taxon>Suessiales</taxon>
        <taxon>Symbiodiniaceae</taxon>
        <taxon>Durusdinium</taxon>
    </lineage>
</organism>
<dbReference type="SUPFAM" id="SSF52058">
    <property type="entry name" value="L domain-like"/>
    <property type="match status" value="1"/>
</dbReference>
<evidence type="ECO:0000259" key="6">
    <source>
        <dbReference type="Pfam" id="PF06414"/>
    </source>
</evidence>
<feature type="transmembrane region" description="Helical" evidence="4">
    <location>
        <begin position="1282"/>
        <end position="1301"/>
    </location>
</feature>
<evidence type="ECO:0000256" key="2">
    <source>
        <dbReference type="ARBA" id="ARBA00022840"/>
    </source>
</evidence>
<dbReference type="PANTHER" id="PTHR48006">
    <property type="entry name" value="LEUCINE-RICH REPEAT-CONTAINING PROTEIN DDB_G0281931-RELATED"/>
    <property type="match status" value="1"/>
</dbReference>
<evidence type="ECO:0000256" key="1">
    <source>
        <dbReference type="ARBA" id="ARBA00022741"/>
    </source>
</evidence>
<evidence type="ECO:0000256" key="3">
    <source>
        <dbReference type="SAM" id="MobiDB-lite"/>
    </source>
</evidence>
<feature type="region of interest" description="Disordered" evidence="3">
    <location>
        <begin position="1414"/>
        <end position="1442"/>
    </location>
</feature>
<keyword evidence="5" id="KW-0732">Signal</keyword>
<keyword evidence="1" id="KW-0547">Nucleotide-binding</keyword>
<evidence type="ECO:0000256" key="4">
    <source>
        <dbReference type="SAM" id="Phobius"/>
    </source>
</evidence>
<feature type="transmembrane region" description="Helical" evidence="4">
    <location>
        <begin position="1047"/>
        <end position="1067"/>
    </location>
</feature>
<evidence type="ECO:0000256" key="5">
    <source>
        <dbReference type="SAM" id="SignalP"/>
    </source>
</evidence>
<gene>
    <name evidence="7" type="ORF">CCMP2556_LOCUS44381</name>
</gene>